<dbReference type="Pfam" id="PF09991">
    <property type="entry name" value="DUF2232"/>
    <property type="match status" value="1"/>
</dbReference>
<feature type="transmembrane region" description="Helical" evidence="1">
    <location>
        <begin position="12"/>
        <end position="39"/>
    </location>
</feature>
<dbReference type="eggNOG" id="COG4241">
    <property type="taxonomic scope" value="Bacteria"/>
</dbReference>
<proteinExistence type="predicted"/>
<dbReference type="InterPro" id="IPR018710">
    <property type="entry name" value="DUF2232"/>
</dbReference>
<sequence length="327" mass="34657">MLHQAEKTGPKNMLAGAGITSLIFLAAGLSPVLGVAAFFMLPPVMFYYRSLLGRQAGMTVLSVAGAVALVRWGGMTPDVGVGLTLLALGFFLAEFAEKGLSIEPTILFACGAVLAGGLVVLALYSNLSGVGLGAMVSDYVGKNLELTLRLYEDAGMTDDPGVAALAESMDALKTLLVRILPALAAAMVLLAAWATILTARVVMKRRGHAFPDFGRLNRWAAPDFLVWAAIVSGGLLLLPVTVAKVTGINGLIVLVVVYFFQGIAIVSFYFETRNAPAALRVLVYGMMAVWQMTALLVACLGFVDTWADFRRLRRAGETDPDDDEPVG</sequence>
<dbReference type="PANTHER" id="PTHR41324:SF1">
    <property type="entry name" value="DUF2232 DOMAIN-CONTAINING PROTEIN"/>
    <property type="match status" value="1"/>
</dbReference>
<dbReference type="PANTHER" id="PTHR41324">
    <property type="entry name" value="MEMBRANE PROTEIN-RELATED"/>
    <property type="match status" value="1"/>
</dbReference>
<keyword evidence="1" id="KW-0472">Membrane</keyword>
<evidence type="ECO:0000313" key="3">
    <source>
        <dbReference type="Proteomes" id="UP000008561"/>
    </source>
</evidence>
<keyword evidence="3" id="KW-1185">Reference proteome</keyword>
<dbReference type="Proteomes" id="UP000008561">
    <property type="component" value="Chromosome"/>
</dbReference>
<feature type="transmembrane region" description="Helical" evidence="1">
    <location>
        <begin position="105"/>
        <end position="125"/>
    </location>
</feature>
<evidence type="ECO:0000313" key="2">
    <source>
        <dbReference type="EMBL" id="ABW65818.1"/>
    </source>
</evidence>
<dbReference type="RefSeq" id="WP_012173437.1">
    <property type="nucleotide sequence ID" value="NC_009943.1"/>
</dbReference>
<feature type="transmembrane region" description="Helical" evidence="1">
    <location>
        <begin position="224"/>
        <end position="242"/>
    </location>
</feature>
<keyword evidence="1" id="KW-0812">Transmembrane</keyword>
<dbReference type="EMBL" id="CP000859">
    <property type="protein sequence ID" value="ABW65818.1"/>
    <property type="molecule type" value="Genomic_DNA"/>
</dbReference>
<feature type="transmembrane region" description="Helical" evidence="1">
    <location>
        <begin position="248"/>
        <end position="270"/>
    </location>
</feature>
<dbReference type="HOGENOM" id="CLU_068641_1_0_7"/>
<accession>A8ZRQ1</accession>
<dbReference type="KEGG" id="dol:Dole_0008"/>
<keyword evidence="1" id="KW-1133">Transmembrane helix</keyword>
<gene>
    <name evidence="2" type="ordered locus">Dole_0008</name>
</gene>
<evidence type="ECO:0000256" key="1">
    <source>
        <dbReference type="SAM" id="Phobius"/>
    </source>
</evidence>
<protein>
    <submittedName>
        <fullName evidence="2">Conserved hypothetical membrane protein</fullName>
    </submittedName>
</protein>
<feature type="transmembrane region" description="Helical" evidence="1">
    <location>
        <begin position="179"/>
        <end position="203"/>
    </location>
</feature>
<reference evidence="2 3" key="1">
    <citation type="submission" date="2007-10" db="EMBL/GenBank/DDBJ databases">
        <title>Complete sequence of Desulfococcus oleovorans Hxd3.</title>
        <authorList>
            <consortium name="US DOE Joint Genome Institute"/>
            <person name="Copeland A."/>
            <person name="Lucas S."/>
            <person name="Lapidus A."/>
            <person name="Barry K."/>
            <person name="Glavina del Rio T."/>
            <person name="Dalin E."/>
            <person name="Tice H."/>
            <person name="Pitluck S."/>
            <person name="Kiss H."/>
            <person name="Brettin T."/>
            <person name="Bruce D."/>
            <person name="Detter J.C."/>
            <person name="Han C."/>
            <person name="Schmutz J."/>
            <person name="Larimer F."/>
            <person name="Land M."/>
            <person name="Hauser L."/>
            <person name="Kyrpides N."/>
            <person name="Kim E."/>
            <person name="Wawrik B."/>
            <person name="Richardson P."/>
        </authorList>
    </citation>
    <scope>NUCLEOTIDE SEQUENCE [LARGE SCALE GENOMIC DNA]</scope>
    <source>
        <strain evidence="3">DSM 6200 / JCM 39069 / Hxd3</strain>
    </source>
</reference>
<dbReference type="STRING" id="96561.Dole_0008"/>
<feature type="transmembrane region" description="Helical" evidence="1">
    <location>
        <begin position="282"/>
        <end position="303"/>
    </location>
</feature>
<name>A8ZRQ1_DESOH</name>
<dbReference type="AlphaFoldDB" id="A8ZRQ1"/>
<feature type="transmembrane region" description="Helical" evidence="1">
    <location>
        <begin position="51"/>
        <end position="73"/>
    </location>
</feature>
<organism evidence="2 3">
    <name type="scientific">Desulfosudis oleivorans (strain DSM 6200 / JCM 39069 / Hxd3)</name>
    <name type="common">Desulfococcus oleovorans</name>
    <dbReference type="NCBI Taxonomy" id="96561"/>
    <lineage>
        <taxon>Bacteria</taxon>
        <taxon>Pseudomonadati</taxon>
        <taxon>Thermodesulfobacteriota</taxon>
        <taxon>Desulfobacteria</taxon>
        <taxon>Desulfobacterales</taxon>
        <taxon>Desulfosudaceae</taxon>
        <taxon>Desulfosudis</taxon>
    </lineage>
</organism>
<dbReference type="OrthoDB" id="12714at2"/>
<feature type="transmembrane region" description="Helical" evidence="1">
    <location>
        <begin position="79"/>
        <end position="96"/>
    </location>
</feature>